<evidence type="ECO:0000313" key="2">
    <source>
        <dbReference type="Proteomes" id="UP001501444"/>
    </source>
</evidence>
<dbReference type="EMBL" id="BAAARV010000147">
    <property type="protein sequence ID" value="GAA2397120.1"/>
    <property type="molecule type" value="Genomic_DNA"/>
</dbReference>
<reference evidence="2" key="1">
    <citation type="journal article" date="2019" name="Int. J. Syst. Evol. Microbiol.">
        <title>The Global Catalogue of Microorganisms (GCM) 10K type strain sequencing project: providing services to taxonomists for standard genome sequencing and annotation.</title>
        <authorList>
            <consortium name="The Broad Institute Genomics Platform"/>
            <consortium name="The Broad Institute Genome Sequencing Center for Infectious Disease"/>
            <person name="Wu L."/>
            <person name="Ma J."/>
        </authorList>
    </citation>
    <scope>NUCLEOTIDE SEQUENCE [LARGE SCALE GENOMIC DNA]</scope>
    <source>
        <strain evidence="2">JCM 3272</strain>
    </source>
</reference>
<accession>A0ABP5VBQ0</accession>
<gene>
    <name evidence="1" type="ORF">GCM10010170_113530</name>
</gene>
<name>A0ABP5VBQ0_9ACTN</name>
<keyword evidence="2" id="KW-1185">Reference proteome</keyword>
<protein>
    <submittedName>
        <fullName evidence="1">Uncharacterized protein</fullName>
    </submittedName>
</protein>
<organism evidence="1 2">
    <name type="scientific">Dactylosporangium salmoneum</name>
    <dbReference type="NCBI Taxonomy" id="53361"/>
    <lineage>
        <taxon>Bacteria</taxon>
        <taxon>Bacillati</taxon>
        <taxon>Actinomycetota</taxon>
        <taxon>Actinomycetes</taxon>
        <taxon>Micromonosporales</taxon>
        <taxon>Micromonosporaceae</taxon>
        <taxon>Dactylosporangium</taxon>
    </lineage>
</organism>
<evidence type="ECO:0000313" key="1">
    <source>
        <dbReference type="EMBL" id="GAA2397120.1"/>
    </source>
</evidence>
<dbReference type="Proteomes" id="UP001501444">
    <property type="component" value="Unassembled WGS sequence"/>
</dbReference>
<proteinExistence type="predicted"/>
<comment type="caution">
    <text evidence="1">The sequence shown here is derived from an EMBL/GenBank/DDBJ whole genome shotgun (WGS) entry which is preliminary data.</text>
</comment>
<sequence length="125" mass="13529">MPLARLTERPAGTLRFGLATIDMNGRVADAALFRALGWTIDTRLHMQTCADLVVVVADEHGVFRLRPPGHVRIPATARHWCRLDLGARVLLAADPVNGLLVVHPPAVLEELVGGLLNARFRDGAA</sequence>